<feature type="domain" description="Reverse transcriptase Ty1/copia-type" evidence="1">
    <location>
        <begin position="2"/>
        <end position="183"/>
    </location>
</feature>
<evidence type="ECO:0000313" key="2">
    <source>
        <dbReference type="EMBL" id="KAE8992036.1"/>
    </source>
</evidence>
<dbReference type="PANTHER" id="PTHR11439">
    <property type="entry name" value="GAG-POL-RELATED RETROTRANSPOSON"/>
    <property type="match status" value="1"/>
</dbReference>
<sequence>MNTVRTFLAVCCCLDYFVKQYDIETAFLNGDLDEVVYMTVPTGMKVAADMVCQLRRSLYGLKQAAAVWFRTIRDVFRRAGFVQCAADTCLFAKRSGRAPVFVVLYVDDLLIGCKYEEDAEEVRRELAKHFTVKELGDVRYVLGMEVKYDKKKGELWLGQKQFIERMVDKFRQTDAYPVRNPILQGQELHVEDGPLITGVKPFRDLIGSLLWSTFALPGSTAGEQAGIRVLRYLKGTSSTGIKFRRPQGSACSVAVFCDANWGGDIATRRSTSGILIQVAGAPVVYKSKLQQTVALSSAEAEYMSMALAVQEVVWLRHLLEEMGLKAVGATPVYVDNKSAISIATNHGYTPRAKHIDLRAHFVRDHVAKETINVIHVPSAKQLADYLTKPLPTPQFTALLQLSGVVSSDTS</sequence>
<dbReference type="Pfam" id="PF07727">
    <property type="entry name" value="RVT_2"/>
    <property type="match status" value="1"/>
</dbReference>
<comment type="caution">
    <text evidence="2">The sequence shown here is derived from an EMBL/GenBank/DDBJ whole genome shotgun (WGS) entry which is preliminary data.</text>
</comment>
<dbReference type="InterPro" id="IPR043502">
    <property type="entry name" value="DNA/RNA_pol_sf"/>
</dbReference>
<name>A0A6A3J9W5_9STRA</name>
<evidence type="ECO:0000313" key="3">
    <source>
        <dbReference type="Proteomes" id="UP000460718"/>
    </source>
</evidence>
<gene>
    <name evidence="2" type="ORF">PF011_g17702</name>
</gene>
<dbReference type="Proteomes" id="UP000460718">
    <property type="component" value="Unassembled WGS sequence"/>
</dbReference>
<dbReference type="PANTHER" id="PTHR11439:SF440">
    <property type="entry name" value="INTEGRASE CATALYTIC DOMAIN-CONTAINING PROTEIN"/>
    <property type="match status" value="1"/>
</dbReference>
<dbReference type="EMBL" id="QXFW01001359">
    <property type="protein sequence ID" value="KAE8992036.1"/>
    <property type="molecule type" value="Genomic_DNA"/>
</dbReference>
<reference evidence="2 3" key="1">
    <citation type="submission" date="2018-09" db="EMBL/GenBank/DDBJ databases">
        <title>Genomic investigation of the strawberry pathogen Phytophthora fragariae indicates pathogenicity is determined by transcriptional variation in three key races.</title>
        <authorList>
            <person name="Adams T.M."/>
            <person name="Armitage A.D."/>
            <person name="Sobczyk M.K."/>
            <person name="Bates H.J."/>
            <person name="Dunwell J.M."/>
            <person name="Nellist C.F."/>
            <person name="Harrison R.J."/>
        </authorList>
    </citation>
    <scope>NUCLEOTIDE SEQUENCE [LARGE SCALE GENOMIC DNA]</scope>
    <source>
        <strain evidence="2 3">SCRP245</strain>
    </source>
</reference>
<dbReference type="AlphaFoldDB" id="A0A6A3J9W5"/>
<accession>A0A6A3J9W5</accession>
<evidence type="ECO:0000259" key="1">
    <source>
        <dbReference type="Pfam" id="PF07727"/>
    </source>
</evidence>
<proteinExistence type="predicted"/>
<dbReference type="CDD" id="cd09272">
    <property type="entry name" value="RNase_HI_RT_Ty1"/>
    <property type="match status" value="1"/>
</dbReference>
<protein>
    <recommendedName>
        <fullName evidence="1">Reverse transcriptase Ty1/copia-type domain-containing protein</fullName>
    </recommendedName>
</protein>
<dbReference type="SUPFAM" id="SSF56672">
    <property type="entry name" value="DNA/RNA polymerases"/>
    <property type="match status" value="1"/>
</dbReference>
<dbReference type="InterPro" id="IPR013103">
    <property type="entry name" value="RVT_2"/>
</dbReference>
<organism evidence="2 3">
    <name type="scientific">Phytophthora fragariae</name>
    <dbReference type="NCBI Taxonomy" id="53985"/>
    <lineage>
        <taxon>Eukaryota</taxon>
        <taxon>Sar</taxon>
        <taxon>Stramenopiles</taxon>
        <taxon>Oomycota</taxon>
        <taxon>Peronosporomycetes</taxon>
        <taxon>Peronosporales</taxon>
        <taxon>Peronosporaceae</taxon>
        <taxon>Phytophthora</taxon>
    </lineage>
</organism>